<comment type="function">
    <text evidence="12">Adenosyl-L-methionine (AdoMet)-dependent tRNA (uracil-O(2)-)-methyltransferase.</text>
</comment>
<evidence type="ECO:0000256" key="7">
    <source>
        <dbReference type="ARBA" id="ARBA00022603"/>
    </source>
</evidence>
<dbReference type="Proteomes" id="UP000054321">
    <property type="component" value="Unassembled WGS sequence"/>
</dbReference>
<sequence>MASSLQPYPTGSAPSFEEASGRTWTPLFQQQCSFSPEIFRQVMLHLIRNPNINSSYLFRADISFDSPTTDDVLPPAKIPPRLANINGYDLKTIIAGSCSVHFSFFESEPRSTKLERTAQNLLAVICKHGKGIADGYVKKVNHDIIIPQAIVQNTYSRLKAKYARALLSSWVECTDPSKHVYEDLSIAAFLIELWAEMYKDTKFPGFVDIGCGNGLLVHILLEEGYNGWGFDARKRKSWATYNSMTQENLKELVLIPSILQKSSSSACRGMTYGNGSNGEGTNQKLSQQPSTPAITSGEFRTGAFIISNHADELTPWTPILANTSKSPFMMIPCCSHDFSGAKFRAPPVKGLRSSGSAYASFVTWVSQIAEDCGWVVEKEMLRIPSTRNTALIGRHRANSYEEIDLNQLVIANGGAGCWEENAFRLTSNATRSH</sequence>
<evidence type="ECO:0000256" key="9">
    <source>
        <dbReference type="ARBA" id="ARBA00022691"/>
    </source>
</evidence>
<evidence type="ECO:0000313" key="15">
    <source>
        <dbReference type="Proteomes" id="UP000054321"/>
    </source>
</evidence>
<feature type="region of interest" description="Disordered" evidence="13">
    <location>
        <begin position="270"/>
        <end position="292"/>
    </location>
</feature>
<dbReference type="STRING" id="913774.A0A0C3CZF5"/>
<keyword evidence="7 12" id="KW-0489">Methyltransferase</keyword>
<reference evidence="15" key="2">
    <citation type="submission" date="2015-01" db="EMBL/GenBank/DDBJ databases">
        <title>Evolutionary Origins and Diversification of the Mycorrhizal Mutualists.</title>
        <authorList>
            <consortium name="DOE Joint Genome Institute"/>
            <consortium name="Mycorrhizal Genomics Consortium"/>
            <person name="Kohler A."/>
            <person name="Kuo A."/>
            <person name="Nagy L.G."/>
            <person name="Floudas D."/>
            <person name="Copeland A."/>
            <person name="Barry K.W."/>
            <person name="Cichocki N."/>
            <person name="Veneault-Fourrey C."/>
            <person name="LaButti K."/>
            <person name="Lindquist E.A."/>
            <person name="Lipzen A."/>
            <person name="Lundell T."/>
            <person name="Morin E."/>
            <person name="Murat C."/>
            <person name="Riley R."/>
            <person name="Ohm R."/>
            <person name="Sun H."/>
            <person name="Tunlid A."/>
            <person name="Henrissat B."/>
            <person name="Grigoriev I.V."/>
            <person name="Hibbett D.S."/>
            <person name="Martin F."/>
        </authorList>
    </citation>
    <scope>NUCLEOTIDE SEQUENCE [LARGE SCALE GENOMIC DNA]</scope>
    <source>
        <strain evidence="15">Zn</strain>
    </source>
</reference>
<accession>A0A0C3CZF5</accession>
<dbReference type="InParanoid" id="A0A0C3CZF5"/>
<reference evidence="14 15" key="1">
    <citation type="submission" date="2014-04" db="EMBL/GenBank/DDBJ databases">
        <authorList>
            <consortium name="DOE Joint Genome Institute"/>
            <person name="Kuo A."/>
            <person name="Martino E."/>
            <person name="Perotto S."/>
            <person name="Kohler A."/>
            <person name="Nagy L.G."/>
            <person name="Floudas D."/>
            <person name="Copeland A."/>
            <person name="Barry K.W."/>
            <person name="Cichocki N."/>
            <person name="Veneault-Fourrey C."/>
            <person name="LaButti K."/>
            <person name="Lindquist E.A."/>
            <person name="Lipzen A."/>
            <person name="Lundell T."/>
            <person name="Morin E."/>
            <person name="Murat C."/>
            <person name="Sun H."/>
            <person name="Tunlid A."/>
            <person name="Henrissat B."/>
            <person name="Grigoriev I.V."/>
            <person name="Hibbett D.S."/>
            <person name="Martin F."/>
            <person name="Nordberg H.P."/>
            <person name="Cantor M.N."/>
            <person name="Hua S.X."/>
        </authorList>
    </citation>
    <scope>NUCLEOTIDE SEQUENCE [LARGE SCALE GENOMIC DNA]</scope>
    <source>
        <strain evidence="14 15">Zn</strain>
    </source>
</reference>
<keyword evidence="15" id="KW-1185">Reference proteome</keyword>
<evidence type="ECO:0000256" key="8">
    <source>
        <dbReference type="ARBA" id="ARBA00022679"/>
    </source>
</evidence>
<dbReference type="EMBL" id="KN832872">
    <property type="protein sequence ID" value="KIN04404.1"/>
    <property type="molecule type" value="Genomic_DNA"/>
</dbReference>
<keyword evidence="9 12" id="KW-0949">S-adenosyl-L-methionine</keyword>
<proteinExistence type="inferred from homology"/>
<protein>
    <recommendedName>
        <fullName evidence="5 12">tRNA (uracil-O(2)-)-methyltransferase</fullName>
        <ecNumber evidence="4 12">2.1.1.211</ecNumber>
    </recommendedName>
</protein>
<dbReference type="OrthoDB" id="10047021at2759"/>
<evidence type="ECO:0000256" key="12">
    <source>
        <dbReference type="RuleBase" id="RU368004"/>
    </source>
</evidence>
<evidence type="ECO:0000313" key="14">
    <source>
        <dbReference type="EMBL" id="KIN04404.1"/>
    </source>
</evidence>
<keyword evidence="8 12" id="KW-0808">Transferase</keyword>
<dbReference type="AlphaFoldDB" id="A0A0C3CZF5"/>
<dbReference type="HOGENOM" id="CLU_018580_2_0_1"/>
<evidence type="ECO:0000256" key="10">
    <source>
        <dbReference type="ARBA" id="ARBA00022694"/>
    </source>
</evidence>
<dbReference type="InterPro" id="IPR029063">
    <property type="entry name" value="SAM-dependent_MTases_sf"/>
</dbReference>
<dbReference type="EC" id="2.1.1.211" evidence="4 12"/>
<keyword evidence="6 12" id="KW-0963">Cytoplasm</keyword>
<dbReference type="PANTHER" id="PTHR21210">
    <property type="entry name" value="TRNA (URACIL-O(2)-)-METHYLTRANSFERASE-RELATED"/>
    <property type="match status" value="1"/>
</dbReference>
<evidence type="ECO:0000256" key="1">
    <source>
        <dbReference type="ARBA" id="ARBA00002778"/>
    </source>
</evidence>
<evidence type="ECO:0000256" key="11">
    <source>
        <dbReference type="ARBA" id="ARBA00047957"/>
    </source>
</evidence>
<keyword evidence="10 12" id="KW-0819">tRNA processing</keyword>
<dbReference type="GO" id="GO:0002128">
    <property type="term" value="P:tRNA nucleoside ribose methylation"/>
    <property type="evidence" value="ECO:0007669"/>
    <property type="project" value="EnsemblFungi"/>
</dbReference>
<organism evidence="14 15">
    <name type="scientific">Oidiodendron maius (strain Zn)</name>
    <dbReference type="NCBI Taxonomy" id="913774"/>
    <lineage>
        <taxon>Eukaryota</taxon>
        <taxon>Fungi</taxon>
        <taxon>Dikarya</taxon>
        <taxon>Ascomycota</taxon>
        <taxon>Pezizomycotina</taxon>
        <taxon>Leotiomycetes</taxon>
        <taxon>Leotiomycetes incertae sedis</taxon>
        <taxon>Myxotrichaceae</taxon>
        <taxon>Oidiodendron</taxon>
    </lineage>
</organism>
<comment type="subcellular location">
    <subcellularLocation>
        <location evidence="2 12">Cytoplasm</location>
    </subcellularLocation>
</comment>
<dbReference type="GO" id="GO:0005737">
    <property type="term" value="C:cytoplasm"/>
    <property type="evidence" value="ECO:0007669"/>
    <property type="project" value="UniProtKB-SubCell"/>
</dbReference>
<name>A0A0C3CZF5_OIDMZ</name>
<dbReference type="PANTHER" id="PTHR21210:SF0">
    <property type="entry name" value="TRNA (URACIL-O(2)-)-METHYLTRANSFERASE-RELATED"/>
    <property type="match status" value="1"/>
</dbReference>
<dbReference type="FunCoup" id="A0A0C3CZF5">
    <property type="interactions" value="91"/>
</dbReference>
<evidence type="ECO:0000256" key="4">
    <source>
        <dbReference type="ARBA" id="ARBA00012795"/>
    </source>
</evidence>
<comment type="similarity">
    <text evidence="3 12">Belongs to the TRM44 family.</text>
</comment>
<dbReference type="Pfam" id="PF07757">
    <property type="entry name" value="AdoMet_MTase"/>
    <property type="match status" value="1"/>
</dbReference>
<gene>
    <name evidence="14" type="ORF">OIDMADRAFT_156320</name>
</gene>
<comment type="function">
    <text evidence="1">Probable adenosyl-L-methionine (AdoMet)-dependent tRNA (uracil-O(2)-)-methyltransferase.</text>
</comment>
<dbReference type="InterPro" id="IPR011671">
    <property type="entry name" value="tRNA_uracil_MeTrfase"/>
</dbReference>
<evidence type="ECO:0000256" key="3">
    <source>
        <dbReference type="ARBA" id="ARBA00009056"/>
    </source>
</evidence>
<evidence type="ECO:0000256" key="6">
    <source>
        <dbReference type="ARBA" id="ARBA00022490"/>
    </source>
</evidence>
<evidence type="ECO:0000256" key="5">
    <source>
        <dbReference type="ARBA" id="ARBA00017788"/>
    </source>
</evidence>
<evidence type="ECO:0000256" key="2">
    <source>
        <dbReference type="ARBA" id="ARBA00004496"/>
    </source>
</evidence>
<feature type="compositionally biased region" description="Polar residues" evidence="13">
    <location>
        <begin position="279"/>
        <end position="292"/>
    </location>
</feature>
<comment type="catalytic activity">
    <reaction evidence="11 12">
        <text>uridine(44) in tRNA(Ser) + S-adenosyl-L-methionine = 2'-O-methyluridine(44) in tRNA(Ser) + S-adenosyl-L-homocysteine + H(+)</text>
        <dbReference type="Rhea" id="RHEA:43100"/>
        <dbReference type="Rhea" id="RHEA-COMP:10339"/>
        <dbReference type="Rhea" id="RHEA-COMP:10340"/>
        <dbReference type="ChEBI" id="CHEBI:15378"/>
        <dbReference type="ChEBI" id="CHEBI:57856"/>
        <dbReference type="ChEBI" id="CHEBI:59789"/>
        <dbReference type="ChEBI" id="CHEBI:65315"/>
        <dbReference type="ChEBI" id="CHEBI:74478"/>
        <dbReference type="EC" id="2.1.1.211"/>
    </reaction>
</comment>
<evidence type="ECO:0000256" key="13">
    <source>
        <dbReference type="SAM" id="MobiDB-lite"/>
    </source>
</evidence>
<dbReference type="GO" id="GO:0141101">
    <property type="term" value="F:tRNA(Ser) (uridine(44)-2'-O-)-methyltransferase activity"/>
    <property type="evidence" value="ECO:0007669"/>
    <property type="project" value="UniProtKB-EC"/>
</dbReference>
<dbReference type="SUPFAM" id="SSF53335">
    <property type="entry name" value="S-adenosyl-L-methionine-dependent methyltransferases"/>
    <property type="match status" value="1"/>
</dbReference>